<dbReference type="STRING" id="3076.A0A2P6TKM9"/>
<reference evidence="4 5" key="1">
    <citation type="journal article" date="2018" name="Plant J.">
        <title>Genome sequences of Chlorella sorokiniana UTEX 1602 and Micractinium conductrix SAG 241.80: implications to maltose excretion by a green alga.</title>
        <authorList>
            <person name="Arriola M.B."/>
            <person name="Velmurugan N."/>
            <person name="Zhang Y."/>
            <person name="Plunkett M.H."/>
            <person name="Hondzo H."/>
            <person name="Barney B.M."/>
        </authorList>
    </citation>
    <scope>NUCLEOTIDE SEQUENCE [LARGE SCALE GENOMIC DNA]</scope>
    <source>
        <strain evidence="5">UTEX 1602</strain>
    </source>
</reference>
<dbReference type="AlphaFoldDB" id="A0A2P6TKM9"/>
<evidence type="ECO:0000256" key="2">
    <source>
        <dbReference type="SAM" id="MobiDB-lite"/>
    </source>
</evidence>
<dbReference type="Pfam" id="PF00106">
    <property type="entry name" value="adh_short"/>
    <property type="match status" value="1"/>
</dbReference>
<gene>
    <name evidence="4" type="ORF">C2E21_6705</name>
</gene>
<dbReference type="EMBL" id="LHPG02000013">
    <property type="protein sequence ID" value="PRW44626.1"/>
    <property type="molecule type" value="Genomic_DNA"/>
</dbReference>
<dbReference type="OrthoDB" id="1933717at2759"/>
<feature type="region of interest" description="Disordered" evidence="2">
    <location>
        <begin position="1"/>
        <end position="23"/>
    </location>
</feature>
<dbReference type="SMART" id="SM00822">
    <property type="entry name" value="PKS_KR"/>
    <property type="match status" value="1"/>
</dbReference>
<proteinExistence type="inferred from homology"/>
<evidence type="ECO:0000256" key="1">
    <source>
        <dbReference type="RuleBase" id="RU000363"/>
    </source>
</evidence>
<keyword evidence="5" id="KW-1185">Reference proteome</keyword>
<dbReference type="InterPro" id="IPR020904">
    <property type="entry name" value="Sc_DH/Rdtase_CS"/>
</dbReference>
<dbReference type="PROSITE" id="PS00061">
    <property type="entry name" value="ADH_SHORT"/>
    <property type="match status" value="1"/>
</dbReference>
<dbReference type="PANTHER" id="PTHR45274:SF2">
    <property type="entry name" value="NAD(P)-BINDING ROSSMANN-FOLD SUPERFAMILY PROTEIN"/>
    <property type="match status" value="1"/>
</dbReference>
<protein>
    <submittedName>
        <fullName evidence="4">Dehydrogenase reductase SDR family member 7-like</fullName>
    </submittedName>
</protein>
<evidence type="ECO:0000259" key="3">
    <source>
        <dbReference type="SMART" id="SM00822"/>
    </source>
</evidence>
<accession>A0A2P6TKM9</accession>
<dbReference type="Gene3D" id="3.40.50.720">
    <property type="entry name" value="NAD(P)-binding Rossmann-like Domain"/>
    <property type="match status" value="1"/>
</dbReference>
<organism evidence="4 5">
    <name type="scientific">Chlorella sorokiniana</name>
    <name type="common">Freshwater green alga</name>
    <dbReference type="NCBI Taxonomy" id="3076"/>
    <lineage>
        <taxon>Eukaryota</taxon>
        <taxon>Viridiplantae</taxon>
        <taxon>Chlorophyta</taxon>
        <taxon>core chlorophytes</taxon>
        <taxon>Trebouxiophyceae</taxon>
        <taxon>Chlorellales</taxon>
        <taxon>Chlorellaceae</taxon>
        <taxon>Chlorella clade</taxon>
        <taxon>Chlorella</taxon>
    </lineage>
</organism>
<sequence>MPALRQRGVTGRQPPDEGGSADADLTLLSKRAPPANAWRGKVVWIVGASQGLGEALARYWAEAGARLILSSRSLEKLEVVKQHCCQHVAEGDVVLLPLDLVGDSAGLEAAAKAAFAAFDGAGVDFVVHNAGASQHAAAEDTSPAVATALLNLNLEGPLGLARATLPLMVAQGRGQHVVVASMSAVVPSPGQAVYAAAKAGLRGYFQSMASELSDRGVGATICCPGPLATGGDGKPRLVYGPRGLIQQAATGMSKKRVATARAADLIARAAFHKLDECWIAYHPVLLLGYLMQYAPSLGMAVLKRVGPARAQALKEGRSGYDTAALIKSASTASLRD</sequence>
<dbReference type="InterPro" id="IPR036291">
    <property type="entry name" value="NAD(P)-bd_dom_sf"/>
</dbReference>
<feature type="domain" description="Ketoreductase" evidence="3">
    <location>
        <begin position="41"/>
        <end position="230"/>
    </location>
</feature>
<name>A0A2P6TKM9_CHLSO</name>
<evidence type="ECO:0000313" key="4">
    <source>
        <dbReference type="EMBL" id="PRW44626.1"/>
    </source>
</evidence>
<comment type="caution">
    <text evidence="4">The sequence shown here is derived from an EMBL/GenBank/DDBJ whole genome shotgun (WGS) entry which is preliminary data.</text>
</comment>
<dbReference type="PRINTS" id="PR00081">
    <property type="entry name" value="GDHRDH"/>
</dbReference>
<evidence type="ECO:0000313" key="5">
    <source>
        <dbReference type="Proteomes" id="UP000239899"/>
    </source>
</evidence>
<dbReference type="InterPro" id="IPR002347">
    <property type="entry name" value="SDR_fam"/>
</dbReference>
<dbReference type="Proteomes" id="UP000239899">
    <property type="component" value="Unassembled WGS sequence"/>
</dbReference>
<dbReference type="PRINTS" id="PR00080">
    <property type="entry name" value="SDRFAMILY"/>
</dbReference>
<dbReference type="InterPro" id="IPR057326">
    <property type="entry name" value="KR_dom"/>
</dbReference>
<comment type="similarity">
    <text evidence="1">Belongs to the short-chain dehydrogenases/reductases (SDR) family.</text>
</comment>
<dbReference type="SUPFAM" id="SSF51735">
    <property type="entry name" value="NAD(P)-binding Rossmann-fold domains"/>
    <property type="match status" value="1"/>
</dbReference>
<dbReference type="PANTHER" id="PTHR45274">
    <property type="entry name" value="NAD(P)-BINDING ROSSMANN-FOLD SUPERFAMILY PROTEIN"/>
    <property type="match status" value="1"/>
</dbReference>